<reference evidence="8 9" key="1">
    <citation type="journal article" date="2018" name="MBio">
        <title>Comparative Genomics Reveals the Core Gene Toolbox for the Fungus-Insect Symbiosis.</title>
        <authorList>
            <person name="Wang Y."/>
            <person name="Stata M."/>
            <person name="Wang W."/>
            <person name="Stajich J.E."/>
            <person name="White M.M."/>
            <person name="Moncalvo J.M."/>
        </authorList>
    </citation>
    <scope>NUCLEOTIDE SEQUENCE [LARGE SCALE GENOMIC DNA]</scope>
    <source>
        <strain evidence="8 9">AUS-126-30</strain>
    </source>
</reference>
<dbReference type="InterPro" id="IPR036598">
    <property type="entry name" value="GOLD_dom_sf"/>
</dbReference>
<dbReference type="GO" id="GO:0097038">
    <property type="term" value="C:perinuclear endoplasmic reticulum"/>
    <property type="evidence" value="ECO:0007669"/>
    <property type="project" value="TreeGrafter"/>
</dbReference>
<evidence type="ECO:0000313" key="9">
    <source>
        <dbReference type="Proteomes" id="UP000245591"/>
    </source>
</evidence>
<dbReference type="Pfam" id="PF01237">
    <property type="entry name" value="Oxysterol_BP"/>
    <property type="match status" value="1"/>
</dbReference>
<dbReference type="GO" id="GO:0005829">
    <property type="term" value="C:cytosol"/>
    <property type="evidence" value="ECO:0007669"/>
    <property type="project" value="TreeGrafter"/>
</dbReference>
<keyword evidence="3" id="KW-0445">Lipid transport</keyword>
<dbReference type="InterPro" id="IPR037239">
    <property type="entry name" value="OSBP_sf"/>
</dbReference>
<dbReference type="Gene3D" id="2.60.120.680">
    <property type="entry name" value="GOLD domain"/>
    <property type="match status" value="1"/>
</dbReference>
<comment type="similarity">
    <text evidence="1">Belongs to the OSBP family.</text>
</comment>
<dbReference type="SUPFAM" id="SSF144000">
    <property type="entry name" value="Oxysterol-binding protein-like"/>
    <property type="match status" value="1"/>
</dbReference>
<feature type="region of interest" description="Disordered" evidence="5">
    <location>
        <begin position="76"/>
        <end position="109"/>
    </location>
</feature>
<dbReference type="SMART" id="SM00233">
    <property type="entry name" value="PH"/>
    <property type="match status" value="1"/>
</dbReference>
<dbReference type="PROSITE" id="PS50003">
    <property type="entry name" value="PH_DOMAIN"/>
    <property type="match status" value="1"/>
</dbReference>
<dbReference type="Gene3D" id="2.40.160.120">
    <property type="match status" value="1"/>
</dbReference>
<dbReference type="GO" id="GO:0006887">
    <property type="term" value="P:exocytosis"/>
    <property type="evidence" value="ECO:0007669"/>
    <property type="project" value="TreeGrafter"/>
</dbReference>
<dbReference type="InterPro" id="IPR009038">
    <property type="entry name" value="GOLD_dom"/>
</dbReference>
<keyword evidence="4" id="KW-0446">Lipid-binding</keyword>
<accession>A0A2U1J756</accession>
<dbReference type="EMBL" id="MBFU01000285">
    <property type="protein sequence ID" value="PWA00808.1"/>
    <property type="molecule type" value="Genomic_DNA"/>
</dbReference>
<dbReference type="Pfam" id="PF15409">
    <property type="entry name" value="PH_8"/>
    <property type="match status" value="1"/>
</dbReference>
<dbReference type="PANTHER" id="PTHR10972">
    <property type="entry name" value="OXYSTEROL-BINDING PROTEIN-RELATED"/>
    <property type="match status" value="1"/>
</dbReference>
<dbReference type="AlphaFoldDB" id="A0A2U1J756"/>
<organism evidence="8 9">
    <name type="scientific">Smittium angustum</name>
    <dbReference type="NCBI Taxonomy" id="133377"/>
    <lineage>
        <taxon>Eukaryota</taxon>
        <taxon>Fungi</taxon>
        <taxon>Fungi incertae sedis</taxon>
        <taxon>Zoopagomycota</taxon>
        <taxon>Kickxellomycotina</taxon>
        <taxon>Harpellomycetes</taxon>
        <taxon>Harpellales</taxon>
        <taxon>Legeriomycetaceae</taxon>
        <taxon>Smittium</taxon>
    </lineage>
</organism>
<dbReference type="PROSITE" id="PS50866">
    <property type="entry name" value="GOLD"/>
    <property type="match status" value="1"/>
</dbReference>
<evidence type="ECO:0000256" key="3">
    <source>
        <dbReference type="ARBA" id="ARBA00023055"/>
    </source>
</evidence>
<dbReference type="SUPFAM" id="SSF101576">
    <property type="entry name" value="Supernatant protein factor (SPF), C-terminal domain"/>
    <property type="match status" value="1"/>
</dbReference>
<evidence type="ECO:0000313" key="8">
    <source>
        <dbReference type="EMBL" id="PWA00808.1"/>
    </source>
</evidence>
<dbReference type="SUPFAM" id="SSF50729">
    <property type="entry name" value="PH domain-like"/>
    <property type="match status" value="1"/>
</dbReference>
<dbReference type="GO" id="GO:0005886">
    <property type="term" value="C:plasma membrane"/>
    <property type="evidence" value="ECO:0007669"/>
    <property type="project" value="TreeGrafter"/>
</dbReference>
<name>A0A2U1J756_SMIAN</name>
<evidence type="ECO:0000259" key="7">
    <source>
        <dbReference type="PROSITE" id="PS50866"/>
    </source>
</evidence>
<keyword evidence="2" id="KW-0813">Transport</keyword>
<feature type="domain" description="GOLD" evidence="7">
    <location>
        <begin position="1"/>
        <end position="190"/>
    </location>
</feature>
<feature type="region of interest" description="Disordered" evidence="5">
    <location>
        <begin position="526"/>
        <end position="594"/>
    </location>
</feature>
<feature type="compositionally biased region" description="Low complexity" evidence="5">
    <location>
        <begin position="76"/>
        <end position="106"/>
    </location>
</feature>
<dbReference type="Gene3D" id="2.30.29.30">
    <property type="entry name" value="Pleckstrin-homology domain (PH domain)/Phosphotyrosine-binding domain (PTB)"/>
    <property type="match status" value="1"/>
</dbReference>
<keyword evidence="9" id="KW-1185">Reference proteome</keyword>
<evidence type="ECO:0000259" key="6">
    <source>
        <dbReference type="PROSITE" id="PS50003"/>
    </source>
</evidence>
<evidence type="ECO:0000256" key="5">
    <source>
        <dbReference type="SAM" id="MobiDB-lite"/>
    </source>
</evidence>
<dbReference type="GO" id="GO:0035621">
    <property type="term" value="P:ER to Golgi ceramide transport"/>
    <property type="evidence" value="ECO:0007669"/>
    <property type="project" value="TreeGrafter"/>
</dbReference>
<dbReference type="GO" id="GO:0030011">
    <property type="term" value="P:maintenance of cell polarity"/>
    <property type="evidence" value="ECO:0007669"/>
    <property type="project" value="TreeGrafter"/>
</dbReference>
<dbReference type="InterPro" id="IPR011993">
    <property type="entry name" value="PH-like_dom_sf"/>
</dbReference>
<feature type="compositionally biased region" description="Acidic residues" evidence="5">
    <location>
        <begin position="549"/>
        <end position="559"/>
    </location>
</feature>
<proteinExistence type="inferred from homology"/>
<dbReference type="InterPro" id="IPR000648">
    <property type="entry name" value="Oxysterol-bd"/>
</dbReference>
<evidence type="ECO:0000256" key="4">
    <source>
        <dbReference type="ARBA" id="ARBA00023121"/>
    </source>
</evidence>
<dbReference type="GO" id="GO:0032541">
    <property type="term" value="C:cortical endoplasmic reticulum"/>
    <property type="evidence" value="ECO:0007669"/>
    <property type="project" value="TreeGrafter"/>
</dbReference>
<feature type="compositionally biased region" description="Low complexity" evidence="5">
    <location>
        <begin position="526"/>
        <end position="535"/>
    </location>
</feature>
<feature type="region of interest" description="Disordered" evidence="5">
    <location>
        <begin position="375"/>
        <end position="396"/>
    </location>
</feature>
<dbReference type="PANTHER" id="PTHR10972:SF203">
    <property type="entry name" value="OXYSTEROL-BINDING PROTEIN HOMOLOG 3"/>
    <property type="match status" value="1"/>
</dbReference>
<dbReference type="GO" id="GO:0032934">
    <property type="term" value="F:sterol binding"/>
    <property type="evidence" value="ECO:0007669"/>
    <property type="project" value="TreeGrafter"/>
</dbReference>
<dbReference type="GO" id="GO:0006897">
    <property type="term" value="P:endocytosis"/>
    <property type="evidence" value="ECO:0007669"/>
    <property type="project" value="TreeGrafter"/>
</dbReference>
<sequence>MEEIEILPRSAHYHYVRVTDPPKLIQWWFSTKKNSLGFGLYYKNSPSAQPSTQILLPSDYSSQRDTVPVIEANHHLSSSSLKHTSTQNTSASSKTTSSQKKQFESSGRLSTILDNSTTPEVQSKKAQKKIEQKSVNFKEWELLIPEKTYQSSKSTIKGQHFADAPGIYLLYFSNTFSLTKSKILTLLVSIKNENLDLTSLSPPIHMSGWLFKKKRRRMQGWAKRWVWIQGSMLLYSTTEGGIIRGKVSIPDSVVSVEPSKMLLIIDNDKVFMQFEAAEQNSFDLWVSKLREIKENPKYSSSDGDTVNINSIKPKIPFTDAISSHTDFWKNLVLAKSLFSDISNKNISKPPGIVSLPQISEENDLLSINATENSLIEEPNSDSSPKPESLGLTKLTSSSNRKISVRSLFSRQKSKADGSVATSSTDVSTINPVSETLESKIELIEQLLEKLGENEKNIFASLEKFLEKENSPDSQLDSEHEQLKEIKSFQRPRHNNGSYDSLLDVFYDTNEVLEVDFGSKTSINKKNSNDNKIPSKYPLGNNAPTCTESPDIEDNGEEFDMDPKKTNTFAETKNDNTETNNENYGEGNYDTDESDSEYFDDVYNTNKQFEFEYKMENMHKGTDPSEIPMLVRDINADPDLRRAIEKSHTQISNNMLSRSSSMVYDSVVTVPEIVNNLESVLIGLDTTITYGKSEVLDLEIDQTVSISEQLTYDEDNDPPSIVTLAVASRAGVAPKRAELPAPEPESSINLISIMRKYIGKDLSQVQMPIEMNEPISATQALCEELECSWLLDKAAFMPDSMDRIMYVTAFAISAYAPRKYRTSYKPFNPMLGETYEFVRPDLGFRFISEKVSHHPMVVACHADSPNYSFWQDSNIKTRFWGRSLELSQTSLVHIDLPATGDHYTYSKGSTLIKGILSGNRTIEFSGTITVTNHTTGDVATITFKESTMFSDSNDIVDGIIVSGQNKKLKRKLVGKWSNELFWESENGPVLLWKAKEYENGVPPNQYGFGNFAVQLNEITNDHRIDPKDNDGGYVKNIKTIKVNSNMCDNFSESIDIDFGLYKLPPTDSRLRPDMQSGVEYKPKWFELQPDPSDPKIKTYKYKGGYWKSSLKNAFAKDSCFAP</sequence>
<feature type="domain" description="PH" evidence="6">
    <location>
        <begin position="203"/>
        <end position="294"/>
    </location>
</feature>
<dbReference type="InterPro" id="IPR001849">
    <property type="entry name" value="PH_domain"/>
</dbReference>
<evidence type="ECO:0000256" key="2">
    <source>
        <dbReference type="ARBA" id="ARBA00022448"/>
    </source>
</evidence>
<gene>
    <name evidence="8" type="ORF">BB558_003118</name>
</gene>
<dbReference type="FunFam" id="2.40.160.120:FF:000001">
    <property type="entry name" value="Oxysterol-binding protein"/>
    <property type="match status" value="1"/>
</dbReference>
<evidence type="ECO:0000256" key="1">
    <source>
        <dbReference type="ARBA" id="ARBA00008842"/>
    </source>
</evidence>
<dbReference type="GO" id="GO:0120009">
    <property type="term" value="P:intermembrane lipid transfer"/>
    <property type="evidence" value="ECO:0007669"/>
    <property type="project" value="UniProtKB-ARBA"/>
</dbReference>
<protein>
    <recommendedName>
        <fullName evidence="10">PH domain-containing protein</fullName>
    </recommendedName>
</protein>
<evidence type="ECO:0008006" key="10">
    <source>
        <dbReference type="Google" id="ProtNLM"/>
    </source>
</evidence>
<dbReference type="InterPro" id="IPR041680">
    <property type="entry name" value="PH_8"/>
</dbReference>
<comment type="caution">
    <text evidence="8">The sequence shown here is derived from an EMBL/GenBank/DDBJ whole genome shotgun (WGS) entry which is preliminary data.</text>
</comment>
<dbReference type="Proteomes" id="UP000245591">
    <property type="component" value="Unassembled WGS sequence"/>
</dbReference>
<dbReference type="GO" id="GO:0034727">
    <property type="term" value="P:piecemeal microautophagy of the nucleus"/>
    <property type="evidence" value="ECO:0007669"/>
    <property type="project" value="TreeGrafter"/>
</dbReference>
<feature type="compositionally biased region" description="Low complexity" evidence="5">
    <location>
        <begin position="576"/>
        <end position="587"/>
    </location>
</feature>